<dbReference type="EMBL" id="MW046372">
    <property type="protein sequence ID" value="QTE03739.1"/>
    <property type="molecule type" value="Genomic_DNA"/>
</dbReference>
<name>A0A8A4XDL2_9VIRU</name>
<organism evidence="1">
    <name type="scientific">Nandayus nenday parvoviridae sp</name>
    <dbReference type="NCBI Taxonomy" id="2794519"/>
    <lineage>
        <taxon>Viruses</taxon>
        <taxon>Monodnaviria</taxon>
        <taxon>Shotokuvirae</taxon>
        <taxon>Cossaviricota</taxon>
        <taxon>Quintoviricetes</taxon>
        <taxon>Piccovirales</taxon>
        <taxon>Parvoviridae</taxon>
    </lineage>
</organism>
<reference evidence="1" key="1">
    <citation type="submission" date="2020-09" db="EMBL/GenBank/DDBJ databases">
        <title>Parvovirus dark matter in the feces of wild birds.</title>
        <authorList>
            <person name="Dai Z."/>
            <person name="Yang S."/>
            <person name="Zhang W."/>
        </authorList>
    </citation>
    <scope>NUCLEOTIDE SEQUENCE</scope>
    <source>
        <strain evidence="1">Rob181par04</strain>
    </source>
</reference>
<protein>
    <submittedName>
        <fullName evidence="1">Nonstructural protein</fullName>
    </submittedName>
</protein>
<proteinExistence type="predicted"/>
<evidence type="ECO:0000313" key="1">
    <source>
        <dbReference type="EMBL" id="QTE03739.1"/>
    </source>
</evidence>
<sequence length="230" mass="27559">MLTLRSLALRAVQVTYRHYWRFTEILPTCLQKELLLMWLECEETIPSDDDDLRRIFERIPSNWCDSRPVCPQTFVDLMSMSDDEIPNFCDEKNHIVFEYYVQCVYNSTSERCLCEPCYIRLAMPYLPYSANLWLENGWYFKKISAHQIVYAEDIINDVIWKKDNWCTNCVTEPLFDIKDYWNCEMDTTFHTKRRRCSESDDEEPISYQYTEPVVGKRINAVMYKFVSGSR</sequence>
<accession>A0A8A4XDL2</accession>